<evidence type="ECO:0000313" key="3">
    <source>
        <dbReference type="Proteomes" id="UP000653454"/>
    </source>
</evidence>
<evidence type="ECO:0000259" key="1">
    <source>
        <dbReference type="Pfam" id="PF26063"/>
    </source>
</evidence>
<gene>
    <name evidence="2" type="ORF">PLXY2_LOCUS7823</name>
</gene>
<organism evidence="2 3">
    <name type="scientific">Plutella xylostella</name>
    <name type="common">Diamondback moth</name>
    <name type="synonym">Plutella maculipennis</name>
    <dbReference type="NCBI Taxonomy" id="51655"/>
    <lineage>
        <taxon>Eukaryota</taxon>
        <taxon>Metazoa</taxon>
        <taxon>Ecdysozoa</taxon>
        <taxon>Arthropoda</taxon>
        <taxon>Hexapoda</taxon>
        <taxon>Insecta</taxon>
        <taxon>Pterygota</taxon>
        <taxon>Neoptera</taxon>
        <taxon>Endopterygota</taxon>
        <taxon>Lepidoptera</taxon>
        <taxon>Glossata</taxon>
        <taxon>Ditrysia</taxon>
        <taxon>Yponomeutoidea</taxon>
        <taxon>Plutellidae</taxon>
        <taxon>Plutella</taxon>
    </lineage>
</organism>
<dbReference type="Proteomes" id="UP000653454">
    <property type="component" value="Unassembled WGS sequence"/>
</dbReference>
<feature type="domain" description="MCMDC2 N-terminal" evidence="1">
    <location>
        <begin position="4"/>
        <end position="107"/>
    </location>
</feature>
<dbReference type="InterPro" id="IPR012340">
    <property type="entry name" value="NA-bd_OB-fold"/>
</dbReference>
<name>A0A8S4F5W7_PLUXY</name>
<dbReference type="Pfam" id="PF26063">
    <property type="entry name" value="MCMDC2_N"/>
    <property type="match status" value="1"/>
</dbReference>
<proteinExistence type="predicted"/>
<dbReference type="InterPro" id="IPR027417">
    <property type="entry name" value="P-loop_NTPase"/>
</dbReference>
<comment type="caution">
    <text evidence="2">The sequence shown here is derived from an EMBL/GenBank/DDBJ whole genome shotgun (WGS) entry which is preliminary data.</text>
</comment>
<dbReference type="EMBL" id="CAJHNJ030000028">
    <property type="protein sequence ID" value="CAG9123103.1"/>
    <property type="molecule type" value="Genomic_DNA"/>
</dbReference>
<sequence>MEVNCEILLYLDRRRLLDDMKIECKEFLKELSEKPMNRFLPFRYVLEVDIMKLLDEFPDLGKMLLEEPLAWNQIASDILYSCLQTLIRDADCQVDPAQVAITLRLYALPRILCRPNRRYNTGLVSFEGTLIHTSKPTSYVYHTVWSCPEQCEGNEIVLQYIPKSSPKCCICRSVLFENSGMRRCGEKVKATFLLNNGKLAKTFVIVDDLISKLKEGASYLLAGSVIKKITAIWLLEEVTTLAAPITCVAPIDIQKLYDVCDGLSWKFIYCLASSLGTNVCPLNCFMHLKISLLLSLASIRANTLTGSSILHVLVAGFDTSVVGDIMTEASKLAERNVLLGTTNTSVATALVGSSGGVCVMPLPLHTYSTKQTSSILSSIECNEVTTENCKVKLKSAVWAQGMDLKKIVLYNVASVFGFVCRGDFGEHNDEMVDFILQNAVDPLETTEEEIQALKDVKHYLDLVAGITVSIDKRAERILRSYFLAARKENSRGVSVGSMSALLSASLTSARLCRRSVANVEDAVFAIWLHVSGSPEPRFAPEEYLQTPADVKKLHKIMDSFKEWLEQFIGGVISFM</sequence>
<dbReference type="AlphaFoldDB" id="A0A8S4F5W7"/>
<protein>
    <submittedName>
        <fullName evidence="2">(diamondback moth) hypothetical protein</fullName>
    </submittedName>
</protein>
<dbReference type="InterPro" id="IPR058769">
    <property type="entry name" value="MCMDC2_N"/>
</dbReference>
<reference evidence="2" key="1">
    <citation type="submission" date="2020-11" db="EMBL/GenBank/DDBJ databases">
        <authorList>
            <person name="Whiteford S."/>
        </authorList>
    </citation>
    <scope>NUCLEOTIDE SEQUENCE</scope>
</reference>
<keyword evidence="3" id="KW-1185">Reference proteome</keyword>
<dbReference type="SUPFAM" id="SSF50249">
    <property type="entry name" value="Nucleic acid-binding proteins"/>
    <property type="match status" value="1"/>
</dbReference>
<evidence type="ECO:0000313" key="2">
    <source>
        <dbReference type="EMBL" id="CAG9123103.1"/>
    </source>
</evidence>
<accession>A0A8S4F5W7</accession>
<dbReference type="Gene3D" id="3.40.50.300">
    <property type="entry name" value="P-loop containing nucleotide triphosphate hydrolases"/>
    <property type="match status" value="1"/>
</dbReference>